<evidence type="ECO:0000256" key="1">
    <source>
        <dbReference type="ARBA" id="ARBA00022793"/>
    </source>
</evidence>
<dbReference type="InterPro" id="IPR032465">
    <property type="entry name" value="ACMSD"/>
</dbReference>
<keyword evidence="2 3" id="KW-0456">Lyase</keyword>
<accession>A0A9P7YLT7</accession>
<keyword evidence="1 3" id="KW-0210">Decarboxylase</keyword>
<dbReference type="Pfam" id="PF04909">
    <property type="entry name" value="Amidohydro_2"/>
    <property type="match status" value="1"/>
</dbReference>
<organism evidence="6 7">
    <name type="scientific">Amylocarpus encephaloides</name>
    <dbReference type="NCBI Taxonomy" id="45428"/>
    <lineage>
        <taxon>Eukaryota</taxon>
        <taxon>Fungi</taxon>
        <taxon>Dikarya</taxon>
        <taxon>Ascomycota</taxon>
        <taxon>Pezizomycotina</taxon>
        <taxon>Leotiomycetes</taxon>
        <taxon>Helotiales</taxon>
        <taxon>Helotiales incertae sedis</taxon>
        <taxon>Amylocarpus</taxon>
    </lineage>
</organism>
<dbReference type="OrthoDB" id="432010at2759"/>
<comment type="caution">
    <text evidence="6">The sequence shown here is derived from an EMBL/GenBank/DDBJ whole genome shotgun (WGS) entry which is preliminary data.</text>
</comment>
<sequence length="362" mass="40362">MSHETVPESPILGHHQASTRKTPKGTIAIEEAIIDPAGVASVTEWQTLLSPSFDPAKPVGAYANRLLDIHGDRLKAMDDEGVEYMLLSLTSPGAQGESDPEKAANMAIVANDYLSAECAKNPSRFGAFAAISMHDAEVASRELRRAVTELGMVGAMLNDFQSVGADGSGKSYFDDSQFHPFWATAQELDVPVYFHPRYKTKSELEVGTMYGNRKHLLGAAVQFHLDLSFHLYSLISSGVFDRFPKLQIVAGHMGEGIPFNLWRASHWYNKPMKKPTRPSKEDYTYYFKHNVHITTSGFFSTEALKFCAAAIGVERCMFSIDYPYDQVKEGMEWWKTVDLPEKEKDLVARGNAIKLFKLPLEL</sequence>
<evidence type="ECO:0000256" key="2">
    <source>
        <dbReference type="ARBA" id="ARBA00023239"/>
    </source>
</evidence>
<gene>
    <name evidence="6" type="ORF">BJ875DRAFT_252912</name>
</gene>
<comment type="similarity">
    <text evidence="3">Belongs to the metallo-dependent hydrolases superfamily.</text>
</comment>
<dbReference type="PANTHER" id="PTHR21240">
    <property type="entry name" value="2-AMINO-3-CARBOXYLMUCONATE-6-SEMIALDEHYDE DECARBOXYLASE"/>
    <property type="match status" value="1"/>
</dbReference>
<reference evidence="6" key="1">
    <citation type="journal article" date="2021" name="IMA Fungus">
        <title>Genomic characterization of three marine fungi, including Emericellopsis atlantica sp. nov. with signatures of a generalist lifestyle and marine biomass degradation.</title>
        <authorList>
            <person name="Hagestad O.C."/>
            <person name="Hou L."/>
            <person name="Andersen J.H."/>
            <person name="Hansen E.H."/>
            <person name="Altermark B."/>
            <person name="Li C."/>
            <person name="Kuhnert E."/>
            <person name="Cox R.J."/>
            <person name="Crous P.W."/>
            <person name="Spatafora J.W."/>
            <person name="Lail K."/>
            <person name="Amirebrahimi M."/>
            <person name="Lipzen A."/>
            <person name="Pangilinan J."/>
            <person name="Andreopoulos W."/>
            <person name="Hayes R.D."/>
            <person name="Ng V."/>
            <person name="Grigoriev I.V."/>
            <person name="Jackson S.A."/>
            <person name="Sutton T.D.S."/>
            <person name="Dobson A.D.W."/>
            <person name="Rama T."/>
        </authorList>
    </citation>
    <scope>NUCLEOTIDE SEQUENCE</scope>
    <source>
        <strain evidence="6">TRa018bII</strain>
    </source>
</reference>
<keyword evidence="7" id="KW-1185">Reference proteome</keyword>
<dbReference type="GO" id="GO:0019748">
    <property type="term" value="P:secondary metabolic process"/>
    <property type="evidence" value="ECO:0007669"/>
    <property type="project" value="TreeGrafter"/>
</dbReference>
<dbReference type="Gene3D" id="3.20.20.140">
    <property type="entry name" value="Metal-dependent hydrolases"/>
    <property type="match status" value="1"/>
</dbReference>
<dbReference type="AlphaFoldDB" id="A0A9P7YLT7"/>
<evidence type="ECO:0000313" key="6">
    <source>
        <dbReference type="EMBL" id="KAG9235930.1"/>
    </source>
</evidence>
<evidence type="ECO:0000313" key="7">
    <source>
        <dbReference type="Proteomes" id="UP000824998"/>
    </source>
</evidence>
<dbReference type="GO" id="GO:0016831">
    <property type="term" value="F:carboxy-lyase activity"/>
    <property type="evidence" value="ECO:0007669"/>
    <property type="project" value="UniProtKB-KW"/>
</dbReference>
<dbReference type="PANTHER" id="PTHR21240:SF31">
    <property type="entry name" value="AMIDOHYDROLASE FAMILY PROTEIN (AFU_ORTHOLOGUE AFUA_7G05840)"/>
    <property type="match status" value="1"/>
</dbReference>
<dbReference type="SUPFAM" id="SSF51556">
    <property type="entry name" value="Metallo-dependent hydrolases"/>
    <property type="match status" value="1"/>
</dbReference>
<feature type="domain" description="Amidohydrolase-related" evidence="5">
    <location>
        <begin position="69"/>
        <end position="358"/>
    </location>
</feature>
<dbReference type="GO" id="GO:0016787">
    <property type="term" value="F:hydrolase activity"/>
    <property type="evidence" value="ECO:0007669"/>
    <property type="project" value="InterPro"/>
</dbReference>
<dbReference type="GO" id="GO:0005829">
    <property type="term" value="C:cytosol"/>
    <property type="evidence" value="ECO:0007669"/>
    <property type="project" value="TreeGrafter"/>
</dbReference>
<protein>
    <recommendedName>
        <fullName evidence="5">Amidohydrolase-related domain-containing protein</fullName>
    </recommendedName>
</protein>
<dbReference type="Proteomes" id="UP000824998">
    <property type="component" value="Unassembled WGS sequence"/>
</dbReference>
<dbReference type="InterPro" id="IPR032466">
    <property type="entry name" value="Metal_Hydrolase"/>
</dbReference>
<feature type="region of interest" description="Disordered" evidence="4">
    <location>
        <begin position="1"/>
        <end position="23"/>
    </location>
</feature>
<evidence type="ECO:0000256" key="3">
    <source>
        <dbReference type="RuleBase" id="RU366045"/>
    </source>
</evidence>
<dbReference type="EMBL" id="MU251419">
    <property type="protein sequence ID" value="KAG9235930.1"/>
    <property type="molecule type" value="Genomic_DNA"/>
</dbReference>
<evidence type="ECO:0000256" key="4">
    <source>
        <dbReference type="SAM" id="MobiDB-lite"/>
    </source>
</evidence>
<name>A0A9P7YLT7_9HELO</name>
<evidence type="ECO:0000259" key="5">
    <source>
        <dbReference type="Pfam" id="PF04909"/>
    </source>
</evidence>
<dbReference type="InterPro" id="IPR006680">
    <property type="entry name" value="Amidohydro-rel"/>
</dbReference>
<proteinExistence type="inferred from homology"/>